<comment type="subcellular location">
    <subcellularLocation>
        <location evidence="2">Cytoplasm</location>
    </subcellularLocation>
</comment>
<name>A0A0R2YAW3_9PSED</name>
<evidence type="ECO:0000313" key="3">
    <source>
        <dbReference type="EMBL" id="KPG70696.1"/>
    </source>
</evidence>
<dbReference type="PRINTS" id="PR01489">
    <property type="entry name" value="RTXTOXINC"/>
</dbReference>
<gene>
    <name evidence="3" type="ORF">AEQ48_24595</name>
    <name evidence="4" type="ORF">TU73_13610</name>
</gene>
<dbReference type="InterPro" id="IPR003996">
    <property type="entry name" value="RTX_toxin-activating_protC_bac"/>
</dbReference>
<keyword evidence="2 4" id="KW-0808">Transferase</keyword>
<organism evidence="4 6">
    <name type="scientific">Pseudomonas libanensis</name>
    <dbReference type="NCBI Taxonomy" id="75588"/>
    <lineage>
        <taxon>Bacteria</taxon>
        <taxon>Pseudomonadati</taxon>
        <taxon>Pseudomonadota</taxon>
        <taxon>Gammaproteobacteria</taxon>
        <taxon>Pseudomonadales</taxon>
        <taxon>Pseudomonadaceae</taxon>
        <taxon>Pseudomonas</taxon>
    </lineage>
</organism>
<evidence type="ECO:0000313" key="5">
    <source>
        <dbReference type="Proteomes" id="UP000037820"/>
    </source>
</evidence>
<dbReference type="GO" id="GO:0009404">
    <property type="term" value="P:toxin metabolic process"/>
    <property type="evidence" value="ECO:0007669"/>
    <property type="project" value="UniProtKB-UniRule"/>
</dbReference>
<dbReference type="PATRIC" id="fig|75588.3.peg.3436"/>
<keyword evidence="2" id="KW-0963">Cytoplasm</keyword>
<comment type="similarity">
    <text evidence="1 2">Belongs to the RTX toxin acyltransferase family.</text>
</comment>
<sequence length="168" mass="19242">MQLDNLELIAPAFSEKPWNEAQALGAAVWLWMHSASHRDVPLHTLNALLLPAIANRQFIIGYESGRPVFYAAWCWFSVEAEQRYVQNPAISLPAHDWNSGERLWFLDWVAPFGHSARLARLVQRHLFADSRFSALYHRGNERGLRIKRFQGAALARLKWPIAAVARQS</sequence>
<evidence type="ECO:0000313" key="6">
    <source>
        <dbReference type="Proteomes" id="UP000051446"/>
    </source>
</evidence>
<protein>
    <recommendedName>
        <fullName evidence="2">RTX toxin-activating lysine-acyltransferase</fullName>
        <ecNumber evidence="2">2.3.1.-</ecNumber>
    </recommendedName>
</protein>
<dbReference type="GeneID" id="70104128"/>
<reference evidence="3 5" key="2">
    <citation type="submission" date="2015-07" db="EMBL/GenBank/DDBJ databases">
        <title>Whole genome sequencing of endophytes isolated from poison ivy (Toxicodendron radicans).</title>
        <authorList>
            <person name="Tran P.N."/>
            <person name="Lee Y.P."/>
            <person name="Gan H.M."/>
            <person name="Savka M.A."/>
        </authorList>
    </citation>
    <scope>NUCLEOTIDE SEQUENCE [LARGE SCALE GENOMIC DNA]</scope>
    <source>
        <strain evidence="3 5">RIT-PI-g</strain>
    </source>
</reference>
<dbReference type="GO" id="GO:0031640">
    <property type="term" value="P:killing of cells of another organism"/>
    <property type="evidence" value="ECO:0007669"/>
    <property type="project" value="UniProtKB-KW"/>
</dbReference>
<evidence type="ECO:0000256" key="1">
    <source>
        <dbReference type="ARBA" id="ARBA00005686"/>
    </source>
</evidence>
<evidence type="ECO:0000256" key="2">
    <source>
        <dbReference type="RuleBase" id="RU368102"/>
    </source>
</evidence>
<keyword evidence="5" id="KW-1185">Reference proteome</keyword>
<dbReference type="EC" id="2.3.1.-" evidence="2"/>
<dbReference type="EMBL" id="LHOY01000043">
    <property type="protein sequence ID" value="KPG70696.1"/>
    <property type="molecule type" value="Genomic_DNA"/>
</dbReference>
<comment type="function">
    <text evidence="2">Involved in fatty acylation of protoxin at internal lysine residues, thereby converting it to the active toxin.</text>
</comment>
<dbReference type="Proteomes" id="UP000051446">
    <property type="component" value="Unassembled WGS sequence"/>
</dbReference>
<dbReference type="AlphaFoldDB" id="A0A0R2YAW3"/>
<reference evidence="4 6" key="1">
    <citation type="submission" date="2015-02" db="EMBL/GenBank/DDBJ databases">
        <title>Pseudomonas helleri sp. nov. and Pseudomonas weihenstephanensis sp. nov., isolated from raw cows milk.</title>
        <authorList>
            <person name="von Neubeck M."/>
            <person name="Huptas C."/>
            <person name="Wenning M."/>
            <person name="Scherer S."/>
        </authorList>
    </citation>
    <scope>NUCLEOTIDE SEQUENCE [LARGE SCALE GENOMIC DNA]</scope>
    <source>
        <strain evidence="4 6">DSM 17149</strain>
    </source>
</reference>
<keyword evidence="2 4" id="KW-0012">Acyltransferase</keyword>
<dbReference type="GO" id="GO:0016746">
    <property type="term" value="F:acyltransferase activity"/>
    <property type="evidence" value="ECO:0007669"/>
    <property type="project" value="UniProtKB-UniRule"/>
</dbReference>
<proteinExistence type="inferred from homology"/>
<dbReference type="Pfam" id="PF02794">
    <property type="entry name" value="HlyC"/>
    <property type="match status" value="1"/>
</dbReference>
<keyword evidence="2" id="KW-0204">Cytolysis</keyword>
<dbReference type="EMBL" id="JYLH01000007">
    <property type="protein sequence ID" value="KRP45432.1"/>
    <property type="molecule type" value="Genomic_DNA"/>
</dbReference>
<dbReference type="Proteomes" id="UP000037820">
    <property type="component" value="Unassembled WGS sequence"/>
</dbReference>
<dbReference type="GO" id="GO:0005737">
    <property type="term" value="C:cytoplasm"/>
    <property type="evidence" value="ECO:0007669"/>
    <property type="project" value="UniProtKB-SubCell"/>
</dbReference>
<dbReference type="RefSeq" id="WP_046068326.1">
    <property type="nucleotide sequence ID" value="NZ_JYLH01000007.1"/>
</dbReference>
<accession>A0A0R2YAW3</accession>
<evidence type="ECO:0000313" key="4">
    <source>
        <dbReference type="EMBL" id="KRP45432.1"/>
    </source>
</evidence>
<comment type="caution">
    <text evidence="4">The sequence shown here is derived from an EMBL/GenBank/DDBJ whole genome shotgun (WGS) entry which is preliminary data.</text>
</comment>